<dbReference type="Pfam" id="PF10646">
    <property type="entry name" value="Germane"/>
    <property type="match status" value="1"/>
</dbReference>
<evidence type="ECO:0000256" key="1">
    <source>
        <dbReference type="SAM" id="SignalP"/>
    </source>
</evidence>
<feature type="signal peptide" evidence="1">
    <location>
        <begin position="1"/>
        <end position="21"/>
    </location>
</feature>
<evidence type="ECO:0000313" key="3">
    <source>
        <dbReference type="EMBL" id="ANN17389.1"/>
    </source>
</evidence>
<name>A0A193BYZ2_AMYOR</name>
<organism evidence="3 4">
    <name type="scientific">Amycolatopsis orientalis</name>
    <name type="common">Nocardia orientalis</name>
    <dbReference type="NCBI Taxonomy" id="31958"/>
    <lineage>
        <taxon>Bacteria</taxon>
        <taxon>Bacillati</taxon>
        <taxon>Actinomycetota</taxon>
        <taxon>Actinomycetes</taxon>
        <taxon>Pseudonocardiales</taxon>
        <taxon>Pseudonocardiaceae</taxon>
        <taxon>Amycolatopsis</taxon>
    </lineage>
</organism>
<dbReference type="STRING" id="31958.SD37_18230"/>
<protein>
    <recommendedName>
        <fullName evidence="2">GerMN domain-containing protein</fullName>
    </recommendedName>
</protein>
<dbReference type="AlphaFoldDB" id="A0A193BYZ2"/>
<feature type="domain" description="GerMN" evidence="2">
    <location>
        <begin position="46"/>
        <end position="143"/>
    </location>
</feature>
<dbReference type="KEGG" id="aori:SD37_18230"/>
<dbReference type="Proteomes" id="UP000093695">
    <property type="component" value="Chromosome"/>
</dbReference>
<reference evidence="3 4" key="1">
    <citation type="journal article" date="2015" name="Genome Announc.">
        <title>Draft Genome Sequence of Norvancomycin-Producing Strain Amycolatopsis orientalis CPCC200066.</title>
        <authorList>
            <person name="Lei X."/>
            <person name="Yuan F."/>
            <person name="Shi Y."/>
            <person name="Li X."/>
            <person name="Wang L."/>
            <person name="Hong B."/>
        </authorList>
    </citation>
    <scope>NUCLEOTIDE SEQUENCE [LARGE SCALE GENOMIC DNA]</scope>
    <source>
        <strain evidence="3 4">B-37</strain>
    </source>
</reference>
<keyword evidence="1" id="KW-0732">Signal</keyword>
<dbReference type="PROSITE" id="PS51257">
    <property type="entry name" value="PROKAR_LIPOPROTEIN"/>
    <property type="match status" value="1"/>
</dbReference>
<feature type="chain" id="PRO_5008256146" description="GerMN domain-containing protein" evidence="1">
    <location>
        <begin position="22"/>
        <end position="161"/>
    </location>
</feature>
<accession>A0A193BYZ2</accession>
<proteinExistence type="predicted"/>
<dbReference type="InterPro" id="IPR019606">
    <property type="entry name" value="GerMN"/>
</dbReference>
<evidence type="ECO:0000313" key="4">
    <source>
        <dbReference type="Proteomes" id="UP000093695"/>
    </source>
</evidence>
<keyword evidence="4" id="KW-1185">Reference proteome</keyword>
<dbReference type="RefSeq" id="WP_044853035.1">
    <property type="nucleotide sequence ID" value="NZ_CP016174.1"/>
</dbReference>
<gene>
    <name evidence="3" type="ORF">SD37_18230</name>
</gene>
<dbReference type="EMBL" id="CP016174">
    <property type="protein sequence ID" value="ANN17389.1"/>
    <property type="molecule type" value="Genomic_DNA"/>
</dbReference>
<sequence>MRNPRLVPRLIALALLAPVAAGCGVRPSGVILGAPAPEGPSAGVVLYFLSAGEPVRVPQRPHPGGVTLARTIELLAAGPDGDEGRQGYTTEVPAGTAVLGQTAAGDGVIVTLSVDVAGLSVRATEQLVCTVRDALDGTAKITLRGGATERGPLSCPVAGQR</sequence>
<evidence type="ECO:0000259" key="2">
    <source>
        <dbReference type="Pfam" id="PF10646"/>
    </source>
</evidence>